<feature type="region of interest" description="Disordered" evidence="1">
    <location>
        <begin position="63"/>
        <end position="84"/>
    </location>
</feature>
<dbReference type="Proteomes" id="UP000736335">
    <property type="component" value="Unassembled WGS sequence"/>
</dbReference>
<sequence length="166" mass="18057">MFSLTFTAVAAAGLEARSYAAASLHILMQCVLCLWDASNRQPTCKNPSRALEGTEAIALTTRRSLPAHSQAPSPPHPRPLADRNEDCNYQYMPVSLKAPCGRQICSPKGYGNARLLSSKNEEGETRSSPWIAFGSRPPSPLRYEIIPCWAHNLESPAIPPRGEAAV</sequence>
<keyword evidence="3" id="KW-1185">Reference proteome</keyword>
<reference evidence="2" key="2">
    <citation type="submission" date="2020-11" db="EMBL/GenBank/DDBJ databases">
        <authorList>
            <consortium name="DOE Joint Genome Institute"/>
            <person name="Kuo A."/>
            <person name="Miyauchi S."/>
            <person name="Kiss E."/>
            <person name="Drula E."/>
            <person name="Kohler A."/>
            <person name="Sanchez-Garcia M."/>
            <person name="Andreopoulos B."/>
            <person name="Barry K.W."/>
            <person name="Bonito G."/>
            <person name="Buee M."/>
            <person name="Carver A."/>
            <person name="Chen C."/>
            <person name="Cichocki N."/>
            <person name="Clum A."/>
            <person name="Culley D."/>
            <person name="Crous P.W."/>
            <person name="Fauchery L."/>
            <person name="Girlanda M."/>
            <person name="Hayes R."/>
            <person name="Keri Z."/>
            <person name="Labutti K."/>
            <person name="Lipzen A."/>
            <person name="Lombard V."/>
            <person name="Magnuson J."/>
            <person name="Maillard F."/>
            <person name="Morin E."/>
            <person name="Murat C."/>
            <person name="Nolan M."/>
            <person name="Ohm R."/>
            <person name="Pangilinan J."/>
            <person name="Pereira M."/>
            <person name="Perotto S."/>
            <person name="Peter M."/>
            <person name="Riley R."/>
            <person name="Sitrit Y."/>
            <person name="Stielow B."/>
            <person name="Szollosi G."/>
            <person name="Zifcakova L."/>
            <person name="Stursova M."/>
            <person name="Spatafora J.W."/>
            <person name="Tedersoo L."/>
            <person name="Vaario L.-M."/>
            <person name="Yamada A."/>
            <person name="Yan M."/>
            <person name="Wang P."/>
            <person name="Xu J."/>
            <person name="Bruns T."/>
            <person name="Baldrian P."/>
            <person name="Vilgalys R."/>
            <person name="Henrissat B."/>
            <person name="Grigoriev I.V."/>
            <person name="Hibbett D."/>
            <person name="Nagy L.G."/>
            <person name="Martin F.M."/>
        </authorList>
    </citation>
    <scope>NUCLEOTIDE SEQUENCE</scope>
    <source>
        <strain evidence="2">UH-Tt-Lm1</strain>
    </source>
</reference>
<name>A0A9P6H5H9_9AGAM</name>
<gene>
    <name evidence="2" type="ORF">BJ322DRAFT_345923</name>
</gene>
<comment type="caution">
    <text evidence="2">The sequence shown here is derived from an EMBL/GenBank/DDBJ whole genome shotgun (WGS) entry which is preliminary data.</text>
</comment>
<accession>A0A9P6H5H9</accession>
<organism evidence="2 3">
    <name type="scientific">Thelephora terrestris</name>
    <dbReference type="NCBI Taxonomy" id="56493"/>
    <lineage>
        <taxon>Eukaryota</taxon>
        <taxon>Fungi</taxon>
        <taxon>Dikarya</taxon>
        <taxon>Basidiomycota</taxon>
        <taxon>Agaricomycotina</taxon>
        <taxon>Agaricomycetes</taxon>
        <taxon>Thelephorales</taxon>
        <taxon>Thelephoraceae</taxon>
        <taxon>Thelephora</taxon>
    </lineage>
</organism>
<protein>
    <submittedName>
        <fullName evidence="2">Uncharacterized protein</fullName>
    </submittedName>
</protein>
<proteinExistence type="predicted"/>
<evidence type="ECO:0000313" key="2">
    <source>
        <dbReference type="EMBL" id="KAF9779851.1"/>
    </source>
</evidence>
<evidence type="ECO:0000256" key="1">
    <source>
        <dbReference type="SAM" id="MobiDB-lite"/>
    </source>
</evidence>
<dbReference type="AlphaFoldDB" id="A0A9P6H5H9"/>
<reference evidence="2" key="1">
    <citation type="journal article" date="2020" name="Nat. Commun.">
        <title>Large-scale genome sequencing of mycorrhizal fungi provides insights into the early evolution of symbiotic traits.</title>
        <authorList>
            <person name="Miyauchi S."/>
            <person name="Kiss E."/>
            <person name="Kuo A."/>
            <person name="Drula E."/>
            <person name="Kohler A."/>
            <person name="Sanchez-Garcia M."/>
            <person name="Morin E."/>
            <person name="Andreopoulos B."/>
            <person name="Barry K.W."/>
            <person name="Bonito G."/>
            <person name="Buee M."/>
            <person name="Carver A."/>
            <person name="Chen C."/>
            <person name="Cichocki N."/>
            <person name="Clum A."/>
            <person name="Culley D."/>
            <person name="Crous P.W."/>
            <person name="Fauchery L."/>
            <person name="Girlanda M."/>
            <person name="Hayes R.D."/>
            <person name="Keri Z."/>
            <person name="LaButti K."/>
            <person name="Lipzen A."/>
            <person name="Lombard V."/>
            <person name="Magnuson J."/>
            <person name="Maillard F."/>
            <person name="Murat C."/>
            <person name="Nolan M."/>
            <person name="Ohm R.A."/>
            <person name="Pangilinan J."/>
            <person name="Pereira M.F."/>
            <person name="Perotto S."/>
            <person name="Peter M."/>
            <person name="Pfister S."/>
            <person name="Riley R."/>
            <person name="Sitrit Y."/>
            <person name="Stielow J.B."/>
            <person name="Szollosi G."/>
            <person name="Zifcakova L."/>
            <person name="Stursova M."/>
            <person name="Spatafora J.W."/>
            <person name="Tedersoo L."/>
            <person name="Vaario L.M."/>
            <person name="Yamada A."/>
            <person name="Yan M."/>
            <person name="Wang P."/>
            <person name="Xu J."/>
            <person name="Bruns T."/>
            <person name="Baldrian P."/>
            <person name="Vilgalys R."/>
            <person name="Dunand C."/>
            <person name="Henrissat B."/>
            <person name="Grigoriev I.V."/>
            <person name="Hibbett D."/>
            <person name="Nagy L.G."/>
            <person name="Martin F.M."/>
        </authorList>
    </citation>
    <scope>NUCLEOTIDE SEQUENCE</scope>
    <source>
        <strain evidence="2">UH-Tt-Lm1</strain>
    </source>
</reference>
<dbReference type="EMBL" id="WIUZ02000018">
    <property type="protein sequence ID" value="KAF9779851.1"/>
    <property type="molecule type" value="Genomic_DNA"/>
</dbReference>
<evidence type="ECO:0000313" key="3">
    <source>
        <dbReference type="Proteomes" id="UP000736335"/>
    </source>
</evidence>